<evidence type="ECO:0000313" key="2">
    <source>
        <dbReference type="Proteomes" id="UP000799436"/>
    </source>
</evidence>
<organism evidence="1 2">
    <name type="scientific">Teratosphaeria nubilosa</name>
    <dbReference type="NCBI Taxonomy" id="161662"/>
    <lineage>
        <taxon>Eukaryota</taxon>
        <taxon>Fungi</taxon>
        <taxon>Dikarya</taxon>
        <taxon>Ascomycota</taxon>
        <taxon>Pezizomycotina</taxon>
        <taxon>Dothideomycetes</taxon>
        <taxon>Dothideomycetidae</taxon>
        <taxon>Mycosphaerellales</taxon>
        <taxon>Teratosphaeriaceae</taxon>
        <taxon>Teratosphaeria</taxon>
    </lineage>
</organism>
<proteinExistence type="predicted"/>
<dbReference type="Gene3D" id="3.90.280.10">
    <property type="entry name" value="PEBP-like"/>
    <property type="match status" value="1"/>
</dbReference>
<evidence type="ECO:0000313" key="1">
    <source>
        <dbReference type="EMBL" id="KAF2773411.1"/>
    </source>
</evidence>
<dbReference type="AlphaFoldDB" id="A0A6G1LKD8"/>
<reference evidence="1" key="1">
    <citation type="journal article" date="2020" name="Stud. Mycol.">
        <title>101 Dothideomycetes genomes: a test case for predicting lifestyles and emergence of pathogens.</title>
        <authorList>
            <person name="Haridas S."/>
            <person name="Albert R."/>
            <person name="Binder M."/>
            <person name="Bloem J."/>
            <person name="Labutti K."/>
            <person name="Salamov A."/>
            <person name="Andreopoulos B."/>
            <person name="Baker S."/>
            <person name="Barry K."/>
            <person name="Bills G."/>
            <person name="Bluhm B."/>
            <person name="Cannon C."/>
            <person name="Castanera R."/>
            <person name="Culley D."/>
            <person name="Daum C."/>
            <person name="Ezra D."/>
            <person name="Gonzalez J."/>
            <person name="Henrissat B."/>
            <person name="Kuo A."/>
            <person name="Liang C."/>
            <person name="Lipzen A."/>
            <person name="Lutzoni F."/>
            <person name="Magnuson J."/>
            <person name="Mondo S."/>
            <person name="Nolan M."/>
            <person name="Ohm R."/>
            <person name="Pangilinan J."/>
            <person name="Park H.-J."/>
            <person name="Ramirez L."/>
            <person name="Alfaro M."/>
            <person name="Sun H."/>
            <person name="Tritt A."/>
            <person name="Yoshinaga Y."/>
            <person name="Zwiers L.-H."/>
            <person name="Turgeon B."/>
            <person name="Goodwin S."/>
            <person name="Spatafora J."/>
            <person name="Crous P."/>
            <person name="Grigoriev I."/>
        </authorList>
    </citation>
    <scope>NUCLEOTIDE SEQUENCE</scope>
    <source>
        <strain evidence="1">CBS 116005</strain>
    </source>
</reference>
<dbReference type="GO" id="GO:0030162">
    <property type="term" value="P:regulation of proteolysis"/>
    <property type="evidence" value="ECO:0007669"/>
    <property type="project" value="TreeGrafter"/>
</dbReference>
<dbReference type="InterPro" id="IPR036610">
    <property type="entry name" value="PEBP-like_sf"/>
</dbReference>
<dbReference type="GO" id="GO:0046578">
    <property type="term" value="P:regulation of Ras protein signal transduction"/>
    <property type="evidence" value="ECO:0007669"/>
    <property type="project" value="TreeGrafter"/>
</dbReference>
<dbReference type="Pfam" id="PF01161">
    <property type="entry name" value="PBP"/>
    <property type="match status" value="1"/>
</dbReference>
<dbReference type="GO" id="GO:0030414">
    <property type="term" value="F:peptidase inhibitor activity"/>
    <property type="evidence" value="ECO:0007669"/>
    <property type="project" value="TreeGrafter"/>
</dbReference>
<dbReference type="OrthoDB" id="2506647at2759"/>
<keyword evidence="2" id="KW-1185">Reference proteome</keyword>
<protein>
    <submittedName>
        <fullName evidence="1">Carboxypeptidase Y inhibitor</fullName>
    </submittedName>
</protein>
<dbReference type="SUPFAM" id="SSF49777">
    <property type="entry name" value="PEBP-like"/>
    <property type="match status" value="1"/>
</dbReference>
<dbReference type="Proteomes" id="UP000799436">
    <property type="component" value="Unassembled WGS sequence"/>
</dbReference>
<dbReference type="CDD" id="cd00866">
    <property type="entry name" value="PEBP_euk"/>
    <property type="match status" value="1"/>
</dbReference>
<dbReference type="InterPro" id="IPR035810">
    <property type="entry name" value="PEBP_euk"/>
</dbReference>
<dbReference type="InterPro" id="IPR008914">
    <property type="entry name" value="PEBP"/>
</dbReference>
<dbReference type="GO" id="GO:0005543">
    <property type="term" value="F:phospholipid binding"/>
    <property type="evidence" value="ECO:0007669"/>
    <property type="project" value="TreeGrafter"/>
</dbReference>
<dbReference type="PANTHER" id="PTHR11362:SF148">
    <property type="entry name" value="CARBOXYPEPTIDASE Y INHIBITOR"/>
    <property type="match status" value="1"/>
</dbReference>
<accession>A0A6G1LKD8</accession>
<sequence>MLKVAEIIPTVLDPFSPKLTISVSWPDDVTAELGNTLDPSETQKAPKIHFTGLSSDMMDLGSVQLTIAMTDPDAPSWDDPKWSEIAHWIATHVSLKDAAISSSKLKDVIEYKPPGPPPKTGKHRYVFAALIPQNGTTDKLHLSKPSDRKHWGYEQERHGLRDWAEENGLVVIGANFVYEQNKQQ</sequence>
<dbReference type="PANTHER" id="PTHR11362">
    <property type="entry name" value="PHOSPHATIDYLETHANOLAMINE-BINDING PROTEIN"/>
    <property type="match status" value="1"/>
</dbReference>
<gene>
    <name evidence="1" type="ORF">EJ03DRAFT_131407</name>
</gene>
<name>A0A6G1LKD8_9PEZI</name>
<dbReference type="EMBL" id="ML995811">
    <property type="protein sequence ID" value="KAF2773411.1"/>
    <property type="molecule type" value="Genomic_DNA"/>
</dbReference>